<evidence type="ECO:0000259" key="10">
    <source>
        <dbReference type="PROSITE" id="PS50110"/>
    </source>
</evidence>
<comment type="function">
    <text evidence="7">May play the central regulatory role in sporulation. It may be an element of the effector pathway responsible for the activation of sporulation genes in response to nutritional stress. Spo0A may act in concert with spo0H (a sigma factor) to control the expression of some genes that are critical to the sporulation process.</text>
</comment>
<dbReference type="CDD" id="cd17574">
    <property type="entry name" value="REC_OmpR"/>
    <property type="match status" value="1"/>
</dbReference>
<evidence type="ECO:0000256" key="6">
    <source>
        <dbReference type="ARBA" id="ARBA00023163"/>
    </source>
</evidence>
<dbReference type="InterPro" id="IPR036388">
    <property type="entry name" value="WH-like_DNA-bd_sf"/>
</dbReference>
<evidence type="ECO:0000313" key="12">
    <source>
        <dbReference type="EMBL" id="AOZ95891.1"/>
    </source>
</evidence>
<keyword evidence="5 9" id="KW-0238">DNA-binding</keyword>
<keyword evidence="6" id="KW-0804">Transcription</keyword>
<dbReference type="InterPro" id="IPR001867">
    <property type="entry name" value="OmpR/PhoB-type_DNA-bd"/>
</dbReference>
<dbReference type="GO" id="GO:0000976">
    <property type="term" value="F:transcription cis-regulatory region binding"/>
    <property type="evidence" value="ECO:0007669"/>
    <property type="project" value="TreeGrafter"/>
</dbReference>
<dbReference type="CDD" id="cd00383">
    <property type="entry name" value="trans_reg_C"/>
    <property type="match status" value="1"/>
</dbReference>
<dbReference type="RefSeq" id="WP_071175623.1">
    <property type="nucleotide sequence ID" value="NZ_CP017831.1"/>
</dbReference>
<dbReference type="OrthoDB" id="9790442at2"/>
<feature type="DNA-binding region" description="OmpR/PhoB-type" evidence="9">
    <location>
        <begin position="121"/>
        <end position="217"/>
    </location>
</feature>
<dbReference type="InterPro" id="IPR001789">
    <property type="entry name" value="Sig_transdc_resp-reg_receiver"/>
</dbReference>
<proteinExistence type="predicted"/>
<keyword evidence="3" id="KW-0902">Two-component regulatory system</keyword>
<dbReference type="AlphaFoldDB" id="A0A1D9P087"/>
<dbReference type="PROSITE" id="PS51755">
    <property type="entry name" value="OMPR_PHOB"/>
    <property type="match status" value="1"/>
</dbReference>
<evidence type="ECO:0000256" key="8">
    <source>
        <dbReference type="PROSITE-ProRule" id="PRU00169"/>
    </source>
</evidence>
<evidence type="ECO:0000256" key="2">
    <source>
        <dbReference type="ARBA" id="ARBA00022553"/>
    </source>
</evidence>
<feature type="domain" description="Response regulatory" evidence="10">
    <location>
        <begin position="2"/>
        <end position="113"/>
    </location>
</feature>
<keyword evidence="13" id="KW-1185">Reference proteome</keyword>
<evidence type="ECO:0000256" key="5">
    <source>
        <dbReference type="ARBA" id="ARBA00023125"/>
    </source>
</evidence>
<dbReference type="InterPro" id="IPR011006">
    <property type="entry name" value="CheY-like_superfamily"/>
</dbReference>
<evidence type="ECO:0000256" key="3">
    <source>
        <dbReference type="ARBA" id="ARBA00023012"/>
    </source>
</evidence>
<feature type="domain" description="OmpR/PhoB-type" evidence="11">
    <location>
        <begin position="121"/>
        <end position="217"/>
    </location>
</feature>
<dbReference type="SUPFAM" id="SSF52172">
    <property type="entry name" value="CheY-like"/>
    <property type="match status" value="1"/>
</dbReference>
<dbReference type="Proteomes" id="UP000179284">
    <property type="component" value="Chromosome I"/>
</dbReference>
<dbReference type="KEGG" id="bhu:bhn_I0857"/>
<dbReference type="FunFam" id="1.10.10.10:FF:000018">
    <property type="entry name" value="DNA-binding response regulator ResD"/>
    <property type="match status" value="1"/>
</dbReference>
<keyword evidence="4" id="KW-0805">Transcription regulation</keyword>
<evidence type="ECO:0000259" key="11">
    <source>
        <dbReference type="PROSITE" id="PS51755"/>
    </source>
</evidence>
<keyword evidence="2 8" id="KW-0597">Phosphoprotein</keyword>
<feature type="modified residue" description="4-aspartylphosphate" evidence="8">
    <location>
        <position position="49"/>
    </location>
</feature>
<evidence type="ECO:0000313" key="13">
    <source>
        <dbReference type="Proteomes" id="UP000179284"/>
    </source>
</evidence>
<accession>A0A1D9P087</accession>
<dbReference type="PROSITE" id="PS50110">
    <property type="entry name" value="RESPONSE_REGULATORY"/>
    <property type="match status" value="1"/>
</dbReference>
<evidence type="ECO:0000256" key="4">
    <source>
        <dbReference type="ARBA" id="ARBA00023015"/>
    </source>
</evidence>
<dbReference type="SMART" id="SM00448">
    <property type="entry name" value="REC"/>
    <property type="match status" value="1"/>
</dbReference>
<evidence type="ECO:0000256" key="1">
    <source>
        <dbReference type="ARBA" id="ARBA00018672"/>
    </source>
</evidence>
<sequence length="219" mass="24838">MKLLVIDDEKDILILIKKALSSDYEVTTVHRPFEEIPESLADYDLLITDVMMPGEDGYSLLSRIRDKTDAPIIFLSAKALEEDVIYGLSIGADDYIRKPFAIAELRARVAAHIRRDKRDHSACIKDGNISIYPDSRLVQVDGKELSLTKSEFDIAMLLIRNKGQVFSKEQIYEKIYGFDKDGDESAVTEHIKNLRRKLSGAGSVIETVWGIGYRWKKEA</sequence>
<dbReference type="GO" id="GO:0005829">
    <property type="term" value="C:cytosol"/>
    <property type="evidence" value="ECO:0007669"/>
    <property type="project" value="TreeGrafter"/>
</dbReference>
<gene>
    <name evidence="12" type="ORF">bhn_I0857</name>
</gene>
<dbReference type="Gene3D" id="6.10.250.690">
    <property type="match status" value="1"/>
</dbReference>
<dbReference type="PANTHER" id="PTHR48111:SF2">
    <property type="entry name" value="RESPONSE REGULATOR SAER"/>
    <property type="match status" value="1"/>
</dbReference>
<dbReference type="GO" id="GO:0000156">
    <property type="term" value="F:phosphorelay response regulator activity"/>
    <property type="evidence" value="ECO:0007669"/>
    <property type="project" value="TreeGrafter"/>
</dbReference>
<dbReference type="InterPro" id="IPR039420">
    <property type="entry name" value="WalR-like"/>
</dbReference>
<protein>
    <recommendedName>
        <fullName evidence="1">Stage 0 sporulation protein A homolog</fullName>
    </recommendedName>
</protein>
<dbReference type="Gene3D" id="3.40.50.2300">
    <property type="match status" value="1"/>
</dbReference>
<name>A0A1D9P087_9FIRM</name>
<dbReference type="EMBL" id="CP017831">
    <property type="protein sequence ID" value="AOZ95891.1"/>
    <property type="molecule type" value="Genomic_DNA"/>
</dbReference>
<organism evidence="12 13">
    <name type="scientific">Butyrivibrio hungatei</name>
    <dbReference type="NCBI Taxonomy" id="185008"/>
    <lineage>
        <taxon>Bacteria</taxon>
        <taxon>Bacillati</taxon>
        <taxon>Bacillota</taxon>
        <taxon>Clostridia</taxon>
        <taxon>Lachnospirales</taxon>
        <taxon>Lachnospiraceae</taxon>
        <taxon>Butyrivibrio</taxon>
    </lineage>
</organism>
<evidence type="ECO:0000256" key="7">
    <source>
        <dbReference type="ARBA" id="ARBA00024867"/>
    </source>
</evidence>
<dbReference type="Pfam" id="PF00486">
    <property type="entry name" value="Trans_reg_C"/>
    <property type="match status" value="1"/>
</dbReference>
<evidence type="ECO:0000256" key="9">
    <source>
        <dbReference type="PROSITE-ProRule" id="PRU01091"/>
    </source>
</evidence>
<reference evidence="13" key="1">
    <citation type="submission" date="2016-10" db="EMBL/GenBank/DDBJ databases">
        <title>The complete genome sequence of the rumen bacterium Butyrivibrio hungatei MB2003.</title>
        <authorList>
            <person name="Palevich N."/>
            <person name="Kelly W.J."/>
            <person name="Leahy S.C."/>
            <person name="Altermann E."/>
            <person name="Rakonjac J."/>
            <person name="Attwood G.T."/>
        </authorList>
    </citation>
    <scope>NUCLEOTIDE SEQUENCE [LARGE SCALE GENOMIC DNA]</scope>
    <source>
        <strain evidence="13">MB2003</strain>
    </source>
</reference>
<dbReference type="Gene3D" id="1.10.10.10">
    <property type="entry name" value="Winged helix-like DNA-binding domain superfamily/Winged helix DNA-binding domain"/>
    <property type="match status" value="1"/>
</dbReference>
<dbReference type="SMART" id="SM00862">
    <property type="entry name" value="Trans_reg_C"/>
    <property type="match status" value="1"/>
</dbReference>
<dbReference type="GO" id="GO:0032993">
    <property type="term" value="C:protein-DNA complex"/>
    <property type="evidence" value="ECO:0007669"/>
    <property type="project" value="TreeGrafter"/>
</dbReference>
<dbReference type="Pfam" id="PF00072">
    <property type="entry name" value="Response_reg"/>
    <property type="match status" value="1"/>
</dbReference>
<dbReference type="PANTHER" id="PTHR48111">
    <property type="entry name" value="REGULATOR OF RPOS"/>
    <property type="match status" value="1"/>
</dbReference>
<dbReference type="GO" id="GO:0006355">
    <property type="term" value="P:regulation of DNA-templated transcription"/>
    <property type="evidence" value="ECO:0007669"/>
    <property type="project" value="InterPro"/>
</dbReference>